<feature type="compositionally biased region" description="Polar residues" evidence="1">
    <location>
        <begin position="57"/>
        <end position="76"/>
    </location>
</feature>
<comment type="caution">
    <text evidence="2">The sequence shown here is derived from an EMBL/GenBank/DDBJ whole genome shotgun (WGS) entry which is preliminary data.</text>
</comment>
<name>A0A9P0TMQ7_PIEBR</name>
<protein>
    <submittedName>
        <fullName evidence="2">Uncharacterized protein</fullName>
    </submittedName>
</protein>
<gene>
    <name evidence="2" type="ORF">PIBRA_LOCUS7938</name>
</gene>
<reference evidence="2" key="1">
    <citation type="submission" date="2022-05" db="EMBL/GenBank/DDBJ databases">
        <authorList>
            <person name="Okamura Y."/>
        </authorList>
    </citation>
    <scope>NUCLEOTIDE SEQUENCE</scope>
</reference>
<keyword evidence="3" id="KW-1185">Reference proteome</keyword>
<feature type="region of interest" description="Disordered" evidence="1">
    <location>
        <begin position="93"/>
        <end position="119"/>
    </location>
</feature>
<dbReference type="EMBL" id="CALOZG010000015">
    <property type="protein sequence ID" value="CAH4031442.1"/>
    <property type="molecule type" value="Genomic_DNA"/>
</dbReference>
<evidence type="ECO:0000313" key="3">
    <source>
        <dbReference type="Proteomes" id="UP001152562"/>
    </source>
</evidence>
<evidence type="ECO:0000313" key="2">
    <source>
        <dbReference type="EMBL" id="CAH4031442.1"/>
    </source>
</evidence>
<evidence type="ECO:0000256" key="1">
    <source>
        <dbReference type="SAM" id="MobiDB-lite"/>
    </source>
</evidence>
<feature type="region of interest" description="Disordered" evidence="1">
    <location>
        <begin position="57"/>
        <end position="77"/>
    </location>
</feature>
<dbReference type="AlphaFoldDB" id="A0A9P0TMQ7"/>
<organism evidence="2 3">
    <name type="scientific">Pieris brassicae</name>
    <name type="common">White butterfly</name>
    <name type="synonym">Large white butterfly</name>
    <dbReference type="NCBI Taxonomy" id="7116"/>
    <lineage>
        <taxon>Eukaryota</taxon>
        <taxon>Metazoa</taxon>
        <taxon>Ecdysozoa</taxon>
        <taxon>Arthropoda</taxon>
        <taxon>Hexapoda</taxon>
        <taxon>Insecta</taxon>
        <taxon>Pterygota</taxon>
        <taxon>Neoptera</taxon>
        <taxon>Endopterygota</taxon>
        <taxon>Lepidoptera</taxon>
        <taxon>Glossata</taxon>
        <taxon>Ditrysia</taxon>
        <taxon>Papilionoidea</taxon>
        <taxon>Pieridae</taxon>
        <taxon>Pierinae</taxon>
        <taxon>Pieris</taxon>
    </lineage>
</organism>
<sequence>MFLLVGTVFERRIEAAIRRFMEFQHEQLSQREAAVTTESDGLASDCFKQKPSTAMVSTNSVQSLRNPTKPTQSFTASPIHPIIKSSKYSMSLRTSSQKNLPSERSATVILNKSMPKLHA</sequence>
<accession>A0A9P0TMQ7</accession>
<dbReference type="Proteomes" id="UP001152562">
    <property type="component" value="Unassembled WGS sequence"/>
</dbReference>
<proteinExistence type="predicted"/>
<feature type="compositionally biased region" description="Polar residues" evidence="1">
    <location>
        <begin position="93"/>
        <end position="110"/>
    </location>
</feature>